<proteinExistence type="predicted"/>
<evidence type="ECO:0000313" key="2">
    <source>
        <dbReference type="EMBL" id="CAE0102597.1"/>
    </source>
</evidence>
<name>A0A7S3ER62_9EUKA</name>
<gene>
    <name evidence="2" type="ORF">HERI1096_LOCUS3254</name>
</gene>
<accession>A0A7S3ER62</accession>
<organism evidence="2">
    <name type="scientific">Haptolina ericina</name>
    <dbReference type="NCBI Taxonomy" id="156174"/>
    <lineage>
        <taxon>Eukaryota</taxon>
        <taxon>Haptista</taxon>
        <taxon>Haptophyta</taxon>
        <taxon>Prymnesiophyceae</taxon>
        <taxon>Prymnesiales</taxon>
        <taxon>Prymnesiaceae</taxon>
        <taxon>Haptolina</taxon>
    </lineage>
</organism>
<dbReference type="AlphaFoldDB" id="A0A7S3ER62"/>
<protein>
    <submittedName>
        <fullName evidence="2">Uncharacterized protein</fullName>
    </submittedName>
</protein>
<sequence>MSVVSGLIIQCFTQTAYRITALPDVQWGGTGCSFGQQMSTACSLGGTSLDDDVNECGFSVFPAYIANDGGTSCSCCNTVPTSSVIGYTAYMIELWPPPPSPPPLPSSSSDSHLSDVGADSF</sequence>
<feature type="compositionally biased region" description="Low complexity" evidence="1">
    <location>
        <begin position="106"/>
        <end position="115"/>
    </location>
</feature>
<feature type="region of interest" description="Disordered" evidence="1">
    <location>
        <begin position="98"/>
        <end position="121"/>
    </location>
</feature>
<evidence type="ECO:0000256" key="1">
    <source>
        <dbReference type="SAM" id="MobiDB-lite"/>
    </source>
</evidence>
<dbReference type="EMBL" id="HBHX01005989">
    <property type="protein sequence ID" value="CAE0102597.1"/>
    <property type="molecule type" value="Transcribed_RNA"/>
</dbReference>
<reference evidence="2" key="1">
    <citation type="submission" date="2021-01" db="EMBL/GenBank/DDBJ databases">
        <authorList>
            <person name="Corre E."/>
            <person name="Pelletier E."/>
            <person name="Niang G."/>
            <person name="Scheremetjew M."/>
            <person name="Finn R."/>
            <person name="Kale V."/>
            <person name="Holt S."/>
            <person name="Cochrane G."/>
            <person name="Meng A."/>
            <person name="Brown T."/>
            <person name="Cohen L."/>
        </authorList>
    </citation>
    <scope>NUCLEOTIDE SEQUENCE</scope>
    <source>
        <strain evidence="2">CCMP281</strain>
    </source>
</reference>